<dbReference type="HOGENOM" id="CLU_2365479_0_0_1"/>
<evidence type="ECO:0000313" key="2">
    <source>
        <dbReference type="EMBL" id="EAA00030.3"/>
    </source>
</evidence>
<evidence type="ECO:0000256" key="1">
    <source>
        <dbReference type="SAM" id="MobiDB-lite"/>
    </source>
</evidence>
<protein>
    <submittedName>
        <fullName evidence="2">AGAP011656-PA</fullName>
    </submittedName>
</protein>
<dbReference type="VEuPathDB" id="VectorBase:AGAMI1_008623"/>
<comment type="caution">
    <text evidence="2">The sequence shown here is derived from an EMBL/GenBank/DDBJ whole genome shotgun (WGS) entry which is preliminary data.</text>
</comment>
<feature type="region of interest" description="Disordered" evidence="1">
    <location>
        <begin position="1"/>
        <end position="50"/>
    </location>
</feature>
<feature type="non-terminal residue" evidence="2">
    <location>
        <position position="96"/>
    </location>
</feature>
<accession>Q7PYZ4</accession>
<dbReference type="KEGG" id="aga:1280981"/>
<dbReference type="AlphaFoldDB" id="Q7PYZ4"/>
<organism evidence="2">
    <name type="scientific">Anopheles gambiae</name>
    <name type="common">African malaria mosquito</name>
    <dbReference type="NCBI Taxonomy" id="7165"/>
    <lineage>
        <taxon>Eukaryota</taxon>
        <taxon>Metazoa</taxon>
        <taxon>Ecdysozoa</taxon>
        <taxon>Arthropoda</taxon>
        <taxon>Hexapoda</taxon>
        <taxon>Insecta</taxon>
        <taxon>Pterygota</taxon>
        <taxon>Neoptera</taxon>
        <taxon>Endopterygota</taxon>
        <taxon>Diptera</taxon>
        <taxon>Nematocera</taxon>
        <taxon>Culicoidea</taxon>
        <taxon>Culicidae</taxon>
        <taxon>Anophelinae</taxon>
        <taxon>Anopheles</taxon>
    </lineage>
</organism>
<sequence length="96" mass="10817">MDDYSSEPDTSSDDSSDQAETAETSGNYNNIQELDPTDLDHAEQDEECFATGDPEVPFEMCRQCGAYCLDPTDEGQRQIHHAHCSLEHQLRNDHLL</sequence>
<reference evidence="2" key="1">
    <citation type="journal article" date="2002" name="Science">
        <title>The genome sequence of the malaria mosquito Anopheles gambiae.</title>
        <authorList>
            <person name="Holt R.A."/>
            <person name="Subramanian G.M."/>
            <person name="Halpern A."/>
            <person name="Sutton G.G."/>
            <person name="Charlab R."/>
            <person name="Nusskern D.R."/>
            <person name="Wincker P."/>
            <person name="Clark A.G."/>
            <person name="Ribeiro J.M."/>
            <person name="Wides R."/>
            <person name="Salzberg S.L."/>
            <person name="Loftus B."/>
            <person name="Yandell M."/>
            <person name="Majoros W.H."/>
            <person name="Rusch D.B."/>
            <person name="Lai Z."/>
            <person name="Kraft C.L."/>
            <person name="Abril J.F."/>
            <person name="Anthouard V."/>
            <person name="Arensburger P."/>
            <person name="Atkinson P.W."/>
            <person name="Baden H."/>
            <person name="de Berardinis V."/>
            <person name="Baldwin D."/>
            <person name="Benes V."/>
            <person name="Biedler J."/>
            <person name="Blass C."/>
            <person name="Bolanos R."/>
            <person name="Boscus D."/>
            <person name="Barnstead M."/>
            <person name="Cai S."/>
            <person name="Center A."/>
            <person name="Chaturverdi K."/>
            <person name="Christophides G.K."/>
            <person name="Chrystal M.A."/>
            <person name="Clamp M."/>
            <person name="Cravchik A."/>
            <person name="Curwen V."/>
            <person name="Dana A."/>
            <person name="Delcher A."/>
            <person name="Dew I."/>
            <person name="Evans C.A."/>
            <person name="Flanigan M."/>
            <person name="Grundschober-Freimoser A."/>
            <person name="Friedli L."/>
            <person name="Gu Z."/>
            <person name="Guan P."/>
            <person name="Guigo R."/>
            <person name="Hillenmeyer M.E."/>
            <person name="Hladun S.L."/>
            <person name="Hogan J.R."/>
            <person name="Hong Y.S."/>
            <person name="Hoover J."/>
            <person name="Jaillon O."/>
            <person name="Ke Z."/>
            <person name="Kodira C."/>
            <person name="Kokoza E."/>
            <person name="Koutsos A."/>
            <person name="Letunic I."/>
            <person name="Levitsky A."/>
            <person name="Liang Y."/>
            <person name="Lin J.J."/>
            <person name="Lobo N.F."/>
            <person name="Lopez J.R."/>
            <person name="Malek J.A."/>
            <person name="McIntosh T.C."/>
            <person name="Meister S."/>
            <person name="Miller J."/>
            <person name="Mobarry C."/>
            <person name="Mongin E."/>
            <person name="Murphy S.D."/>
            <person name="O'Brochta D.A."/>
            <person name="Pfannkoch C."/>
            <person name="Qi R."/>
            <person name="Regier M.A."/>
            <person name="Remington K."/>
            <person name="Shao H."/>
            <person name="Sharakhova M.V."/>
            <person name="Sitter C.D."/>
            <person name="Shetty J."/>
            <person name="Smith T.J."/>
            <person name="Strong R."/>
            <person name="Sun J."/>
            <person name="Thomasova D."/>
            <person name="Ton L.Q."/>
            <person name="Topalis P."/>
            <person name="Tu Z."/>
            <person name="Unger M.F."/>
            <person name="Walenz B."/>
            <person name="Wang A."/>
            <person name="Wang J."/>
            <person name="Wang M."/>
            <person name="Wang X."/>
            <person name="Woodford K.J."/>
            <person name="Wortman J.R."/>
            <person name="Wu M."/>
            <person name="Yao A."/>
            <person name="Zdobnov E.M."/>
            <person name="Zhang H."/>
            <person name="Zhao Q."/>
            <person name="Zhao S."/>
            <person name="Zhu S.C."/>
            <person name="Zhimulev I."/>
            <person name="Coluzzi M."/>
            <person name="della Torre A."/>
            <person name="Roth C.W."/>
            <person name="Louis C."/>
            <person name="Kalush F."/>
            <person name="Mural R.J."/>
            <person name="Myers E.W."/>
            <person name="Adams M.D."/>
            <person name="Smith H.O."/>
            <person name="Broder S."/>
            <person name="Gardner M.J."/>
            <person name="Fraser C.M."/>
            <person name="Birney E."/>
            <person name="Bork P."/>
            <person name="Brey P.T."/>
            <person name="Venter J.C."/>
            <person name="Weissenbach J."/>
            <person name="Kafatos F.C."/>
            <person name="Collins F.H."/>
            <person name="Hoffman S.L."/>
        </authorList>
    </citation>
    <scope>NUCLEOTIDE SEQUENCE [LARGE SCALE GENOMIC DNA]</scope>
    <source>
        <strain evidence="2">PEST</strain>
    </source>
</reference>
<feature type="compositionally biased region" description="Polar residues" evidence="1">
    <location>
        <begin position="18"/>
        <end position="32"/>
    </location>
</feature>
<reference evidence="2" key="3">
    <citation type="journal article" date="2004" name="Trends Parasitol.">
        <title>The Anopheles gambiae genome: an update.</title>
        <authorList>
            <person name="Mongin E."/>
            <person name="Louis C."/>
            <person name="Holt R.A."/>
            <person name="Birney E."/>
            <person name="Collins F.H."/>
        </authorList>
    </citation>
    <scope>NUCLEOTIDE SEQUENCE</scope>
    <source>
        <strain evidence="2">PEST</strain>
    </source>
</reference>
<dbReference type="EMBL" id="AAAB01008986">
    <property type="protein sequence ID" value="EAA00030.3"/>
    <property type="molecule type" value="Genomic_DNA"/>
</dbReference>
<feature type="compositionally biased region" description="Acidic residues" evidence="1">
    <location>
        <begin position="1"/>
        <end position="17"/>
    </location>
</feature>
<gene>
    <name evidence="2" type="ORF">AgaP_AGAP011656</name>
</gene>
<proteinExistence type="predicted"/>
<reference evidence="2" key="5">
    <citation type="submission" date="2011-05" db="EMBL/GenBank/DDBJ databases">
        <authorList>
            <consortium name="VectorBase"/>
        </authorList>
    </citation>
    <scope>NUCLEOTIDE SEQUENCE</scope>
    <source>
        <strain evidence="2">PEST</strain>
    </source>
</reference>
<dbReference type="RefSeq" id="XP_320855.4">
    <property type="nucleotide sequence ID" value="XM_320855.4"/>
</dbReference>
<dbReference type="PaxDb" id="7165-AGAP011656-PA"/>
<reference evidence="2" key="2">
    <citation type="submission" date="2002-03" db="EMBL/GenBank/DDBJ databases">
        <authorList>
            <consortium name="The Anopheles Genome Sequencing Consortium"/>
        </authorList>
    </citation>
    <scope>NUCLEOTIDE SEQUENCE</scope>
    <source>
        <strain evidence="2">PEST</strain>
    </source>
</reference>
<dbReference type="VEuPathDB" id="VectorBase:AGAP011656"/>
<name>Q7PYZ4_ANOGA</name>
<dbReference type="InParanoid" id="Q7PYZ4"/>
<reference evidence="2" key="4">
    <citation type="journal article" date="2007" name="Genome Biol.">
        <title>Update of the Anopheles gambiae PEST genome assembly.</title>
        <authorList>
            <person name="Sharakhova M.V."/>
            <person name="Hammond M.P."/>
            <person name="Lobo N.F."/>
            <person name="Krzywinski J."/>
            <person name="Unger M.F."/>
            <person name="Hillenmeyer M.E."/>
            <person name="Bruggner R.V."/>
            <person name="Birney E."/>
            <person name="Collins F.H."/>
        </authorList>
    </citation>
    <scope>NUCLEOTIDE SEQUENCE</scope>
    <source>
        <strain evidence="2">PEST</strain>
    </source>
</reference>